<dbReference type="Proteomes" id="UP001055879">
    <property type="component" value="Linkage Group LG12"/>
</dbReference>
<proteinExistence type="predicted"/>
<evidence type="ECO:0000313" key="1">
    <source>
        <dbReference type="EMBL" id="KAI3685704.1"/>
    </source>
</evidence>
<gene>
    <name evidence="1" type="ORF">L6452_34961</name>
</gene>
<evidence type="ECO:0000313" key="2">
    <source>
        <dbReference type="Proteomes" id="UP001055879"/>
    </source>
</evidence>
<reference evidence="1 2" key="2">
    <citation type="journal article" date="2022" name="Mol. Ecol. Resour.">
        <title>The genomes of chicory, endive, great burdock and yacon provide insights into Asteraceae paleo-polyploidization history and plant inulin production.</title>
        <authorList>
            <person name="Fan W."/>
            <person name="Wang S."/>
            <person name="Wang H."/>
            <person name="Wang A."/>
            <person name="Jiang F."/>
            <person name="Liu H."/>
            <person name="Zhao H."/>
            <person name="Xu D."/>
            <person name="Zhang Y."/>
        </authorList>
    </citation>
    <scope>NUCLEOTIDE SEQUENCE [LARGE SCALE GENOMIC DNA]</scope>
    <source>
        <strain evidence="2">cv. Niubang</strain>
    </source>
</reference>
<reference evidence="2" key="1">
    <citation type="journal article" date="2022" name="Mol. Ecol. Resour.">
        <title>The genomes of chicory, endive, great burdock and yacon provide insights into Asteraceae palaeo-polyploidization history and plant inulin production.</title>
        <authorList>
            <person name="Fan W."/>
            <person name="Wang S."/>
            <person name="Wang H."/>
            <person name="Wang A."/>
            <person name="Jiang F."/>
            <person name="Liu H."/>
            <person name="Zhao H."/>
            <person name="Xu D."/>
            <person name="Zhang Y."/>
        </authorList>
    </citation>
    <scope>NUCLEOTIDE SEQUENCE [LARGE SCALE GENOMIC DNA]</scope>
    <source>
        <strain evidence="2">cv. Niubang</strain>
    </source>
</reference>
<dbReference type="EMBL" id="CM042058">
    <property type="protein sequence ID" value="KAI3685704.1"/>
    <property type="molecule type" value="Genomic_DNA"/>
</dbReference>
<name>A0ACB8YL60_ARCLA</name>
<comment type="caution">
    <text evidence="1">The sequence shown here is derived from an EMBL/GenBank/DDBJ whole genome shotgun (WGS) entry which is preliminary data.</text>
</comment>
<protein>
    <submittedName>
        <fullName evidence="1">Uncharacterized protein</fullName>
    </submittedName>
</protein>
<sequence length="193" mass="21019">MVNTCSRPLVDGDLRDDSSPERNPVVQTPIVVPPGMPPIFTGEVEQVPRVELASTNPVVQEVNPQADMMASIMQMVSMAMEKQQEAFMKMLEDRDASLKRNEAVAENVVIGSCGTDPGIRTEEHKVVGAQKNGRSCSYKSFLGCGPPEFSGSDDPILCVKWIRAAEQAFGSSECGDDQRVRFGTQLLRDSALT</sequence>
<organism evidence="1 2">
    <name type="scientific">Arctium lappa</name>
    <name type="common">Greater burdock</name>
    <name type="synonym">Lappa major</name>
    <dbReference type="NCBI Taxonomy" id="4217"/>
    <lineage>
        <taxon>Eukaryota</taxon>
        <taxon>Viridiplantae</taxon>
        <taxon>Streptophyta</taxon>
        <taxon>Embryophyta</taxon>
        <taxon>Tracheophyta</taxon>
        <taxon>Spermatophyta</taxon>
        <taxon>Magnoliopsida</taxon>
        <taxon>eudicotyledons</taxon>
        <taxon>Gunneridae</taxon>
        <taxon>Pentapetalae</taxon>
        <taxon>asterids</taxon>
        <taxon>campanulids</taxon>
        <taxon>Asterales</taxon>
        <taxon>Asteraceae</taxon>
        <taxon>Carduoideae</taxon>
        <taxon>Cardueae</taxon>
        <taxon>Arctiinae</taxon>
        <taxon>Arctium</taxon>
    </lineage>
</organism>
<accession>A0ACB8YL60</accession>
<keyword evidence="2" id="KW-1185">Reference proteome</keyword>